<dbReference type="NCBIfam" id="TIGR00539">
    <property type="entry name" value="hemN_rel"/>
    <property type="match status" value="1"/>
</dbReference>
<dbReference type="EMBL" id="JAFJZZ010000001">
    <property type="protein sequence ID" value="MBN7772254.1"/>
    <property type="molecule type" value="Genomic_DNA"/>
</dbReference>
<keyword evidence="3" id="KW-0349">Heme</keyword>
<protein>
    <recommendedName>
        <fullName evidence="2 3">Heme chaperone HemW</fullName>
    </recommendedName>
</protein>
<dbReference type="GO" id="GO:0004109">
    <property type="term" value="F:coproporphyrinogen oxidase activity"/>
    <property type="evidence" value="ECO:0007669"/>
    <property type="project" value="InterPro"/>
</dbReference>
<dbReference type="Proteomes" id="UP000664545">
    <property type="component" value="Unassembled WGS sequence"/>
</dbReference>
<dbReference type="SFLD" id="SFLDF00288">
    <property type="entry name" value="HemN-like__clustered_with_nucl"/>
    <property type="match status" value="1"/>
</dbReference>
<sequence>MKNLGLYIHIPFCIKKCFYCDFLSFENTGFEVHRRYIDAVKKEIEYYGGIYGNKYLVNSIFIGGGTPSLIDAHLIEELMESLKKYFPIAESAEITIETNPKTLTRQKLEIYRRAGVNRLSIGVQSLYDMELKRLGRVHKAEDFIENYKTAREVGFQNINMDLMFAIPQHTQEVWEATLKQAIDLNPEHISFYSLQLEEGTPYFEQFERGEILQIPDEVDRRMYHRAVELLTKAGYEHYEISNCAKKGFECKHNLKYWNMEEYLGLGLGSHSFVEEIRFSNTKDLKLYNQALAAFHSDPAPWVTERYKNTPKDSQSEYVFTGMRKLRGIDLIDFKVRFGKEFFEAYPEQKEMVEKYMEQNYVRIENNHMSFTLKGIDISNRILAEFV</sequence>
<comment type="similarity">
    <text evidence="1">Belongs to the anaerobic coproporphyrinogen-III oxidase family. HemW subfamily.</text>
</comment>
<dbReference type="InterPro" id="IPR034505">
    <property type="entry name" value="Coproporphyrinogen-III_oxidase"/>
</dbReference>
<dbReference type="GO" id="GO:0046872">
    <property type="term" value="F:metal ion binding"/>
    <property type="evidence" value="ECO:0007669"/>
    <property type="project" value="UniProtKB-UniRule"/>
</dbReference>
<evidence type="ECO:0000256" key="2">
    <source>
        <dbReference type="ARBA" id="ARBA00017228"/>
    </source>
</evidence>
<evidence type="ECO:0000259" key="4">
    <source>
        <dbReference type="PROSITE" id="PS51918"/>
    </source>
</evidence>
<dbReference type="SFLD" id="SFLDF00562">
    <property type="entry name" value="HemN-like__clustered_with_heat"/>
    <property type="match status" value="1"/>
</dbReference>
<keyword evidence="3" id="KW-0949">S-adenosyl-L-methionine</keyword>
<dbReference type="InterPro" id="IPR006638">
    <property type="entry name" value="Elp3/MiaA/NifB-like_rSAM"/>
</dbReference>
<feature type="domain" description="Radical SAM core" evidence="4">
    <location>
        <begin position="1"/>
        <end position="236"/>
    </location>
</feature>
<comment type="function">
    <text evidence="3">Probably acts as a heme chaperone, transferring heme to an unknown acceptor. Binds one molecule of heme per monomer, possibly covalently. Binds 1 [4Fe-4S] cluster. The cluster is coordinated with 3 cysteines and an exchangeable S-adenosyl-L-methionine.</text>
</comment>
<name>A0A939D666_CLOAM</name>
<dbReference type="InterPro" id="IPR010723">
    <property type="entry name" value="HemN_C"/>
</dbReference>
<keyword evidence="3" id="KW-0411">Iron-sulfur</keyword>
<evidence type="ECO:0000313" key="5">
    <source>
        <dbReference type="EMBL" id="MBN7772254.1"/>
    </source>
</evidence>
<dbReference type="RefSeq" id="WP_206581072.1">
    <property type="nucleotide sequence ID" value="NZ_JAFJZZ010000001.1"/>
</dbReference>
<dbReference type="InterPro" id="IPR058240">
    <property type="entry name" value="rSAM_sf"/>
</dbReference>
<keyword evidence="3" id="KW-0004">4Fe-4S</keyword>
<dbReference type="Pfam" id="PF04055">
    <property type="entry name" value="Radical_SAM"/>
    <property type="match status" value="1"/>
</dbReference>
<dbReference type="InterPro" id="IPR004559">
    <property type="entry name" value="HemW-like"/>
</dbReference>
<reference evidence="5" key="1">
    <citation type="submission" date="2021-02" db="EMBL/GenBank/DDBJ databases">
        <title>Abyssanaerobacter marinus gen.nov., sp., nov, anaerobic bacterium isolated from the Onnuri vent field of Indian Ocean and suggestion of Mogibacteriaceae fam. nov., and proposal of reclassification of ambiguous this family's genus member.</title>
        <authorList>
            <person name="Kim Y.J."/>
            <person name="Yang J.-A."/>
        </authorList>
    </citation>
    <scope>NUCLEOTIDE SEQUENCE</scope>
    <source>
        <strain evidence="5">DSM 2634</strain>
    </source>
</reference>
<evidence type="ECO:0000313" key="6">
    <source>
        <dbReference type="Proteomes" id="UP000664545"/>
    </source>
</evidence>
<keyword evidence="3" id="KW-0408">Iron</keyword>
<evidence type="ECO:0000256" key="3">
    <source>
        <dbReference type="RuleBase" id="RU364116"/>
    </source>
</evidence>
<dbReference type="Pfam" id="PF06969">
    <property type="entry name" value="HemN_C"/>
    <property type="match status" value="1"/>
</dbReference>
<keyword evidence="3" id="KW-0143">Chaperone</keyword>
<keyword evidence="3" id="KW-0479">Metal-binding</keyword>
<comment type="caution">
    <text evidence="5">The sequence shown here is derived from an EMBL/GenBank/DDBJ whole genome shotgun (WGS) entry which is preliminary data.</text>
</comment>
<dbReference type="InterPro" id="IPR023404">
    <property type="entry name" value="rSAM_horseshoe"/>
</dbReference>
<evidence type="ECO:0000256" key="1">
    <source>
        <dbReference type="ARBA" id="ARBA00006100"/>
    </source>
</evidence>
<dbReference type="SFLD" id="SFLDG01082">
    <property type="entry name" value="B12-binding_domain_containing"/>
    <property type="match status" value="1"/>
</dbReference>
<proteinExistence type="inferred from homology"/>
<dbReference type="GO" id="GO:0006779">
    <property type="term" value="P:porphyrin-containing compound biosynthetic process"/>
    <property type="evidence" value="ECO:0007669"/>
    <property type="project" value="InterPro"/>
</dbReference>
<accession>A0A939D666</accession>
<gene>
    <name evidence="5" type="ORF">JYB65_02655</name>
</gene>
<dbReference type="PROSITE" id="PS51918">
    <property type="entry name" value="RADICAL_SAM"/>
    <property type="match status" value="1"/>
</dbReference>
<keyword evidence="3" id="KW-0963">Cytoplasm</keyword>
<organism evidence="5 6">
    <name type="scientific">Clostridium aminobutyricum</name>
    <dbReference type="NCBI Taxonomy" id="33953"/>
    <lineage>
        <taxon>Bacteria</taxon>
        <taxon>Bacillati</taxon>
        <taxon>Bacillota</taxon>
        <taxon>Clostridia</taxon>
        <taxon>Eubacteriales</taxon>
        <taxon>Clostridiaceae</taxon>
        <taxon>Clostridium</taxon>
    </lineage>
</organism>
<dbReference type="PANTHER" id="PTHR13932:SF5">
    <property type="entry name" value="RADICAL S-ADENOSYL METHIONINE DOMAIN-CONTAINING PROTEIN 1, MITOCHONDRIAL"/>
    <property type="match status" value="1"/>
</dbReference>
<dbReference type="SUPFAM" id="SSF102114">
    <property type="entry name" value="Radical SAM enzymes"/>
    <property type="match status" value="1"/>
</dbReference>
<dbReference type="SFLD" id="SFLDS00029">
    <property type="entry name" value="Radical_SAM"/>
    <property type="match status" value="1"/>
</dbReference>
<keyword evidence="6" id="KW-1185">Reference proteome</keyword>
<dbReference type="PANTHER" id="PTHR13932">
    <property type="entry name" value="COPROPORPHYRINIGEN III OXIDASE"/>
    <property type="match status" value="1"/>
</dbReference>
<dbReference type="Gene3D" id="3.80.30.20">
    <property type="entry name" value="tm_1862 like domain"/>
    <property type="match status" value="1"/>
</dbReference>
<dbReference type="InterPro" id="IPR007197">
    <property type="entry name" value="rSAM"/>
</dbReference>
<dbReference type="GO" id="GO:0051539">
    <property type="term" value="F:4 iron, 4 sulfur cluster binding"/>
    <property type="evidence" value="ECO:0007669"/>
    <property type="project" value="UniProtKB-UniRule"/>
</dbReference>
<dbReference type="CDD" id="cd01335">
    <property type="entry name" value="Radical_SAM"/>
    <property type="match status" value="1"/>
</dbReference>
<dbReference type="GO" id="GO:0005737">
    <property type="term" value="C:cytoplasm"/>
    <property type="evidence" value="ECO:0007669"/>
    <property type="project" value="UniProtKB-SubCell"/>
</dbReference>
<comment type="subcellular location">
    <subcellularLocation>
        <location evidence="3">Cytoplasm</location>
    </subcellularLocation>
</comment>
<dbReference type="SMART" id="SM00729">
    <property type="entry name" value="Elp3"/>
    <property type="match status" value="1"/>
</dbReference>
<dbReference type="SFLD" id="SFLDG01065">
    <property type="entry name" value="anaerobic_coproporphyrinogen-I"/>
    <property type="match status" value="1"/>
</dbReference>
<dbReference type="AlphaFoldDB" id="A0A939D666"/>